<organism evidence="1">
    <name type="scientific">marine sediment metagenome</name>
    <dbReference type="NCBI Taxonomy" id="412755"/>
    <lineage>
        <taxon>unclassified sequences</taxon>
        <taxon>metagenomes</taxon>
        <taxon>ecological metagenomes</taxon>
    </lineage>
</organism>
<dbReference type="Gene3D" id="3.90.190.10">
    <property type="entry name" value="Protein tyrosine phosphatase superfamily"/>
    <property type="match status" value="1"/>
</dbReference>
<dbReference type="InterPro" id="IPR029021">
    <property type="entry name" value="Prot-tyrosine_phosphatase-like"/>
</dbReference>
<gene>
    <name evidence="1" type="ORF">S01H1_32273</name>
</gene>
<dbReference type="AlphaFoldDB" id="X0U8N1"/>
<dbReference type="EMBL" id="BARS01019970">
    <property type="protein sequence ID" value="GAF96722.1"/>
    <property type="molecule type" value="Genomic_DNA"/>
</dbReference>
<proteinExistence type="predicted"/>
<dbReference type="SUPFAM" id="SSF52799">
    <property type="entry name" value="(Phosphotyrosine protein) phosphatases II"/>
    <property type="match status" value="1"/>
</dbReference>
<accession>X0U8N1</accession>
<sequence length="140" mass="15567">MFEWIIEGRLGKAGRNDMESGSIPDPCLIVLVAAEYEEATVRLVDEPLMAQLPLFTHAVTLTLMQLALYDEGTPIVLMCQQGRSRSVTVAVMAAALWQGRSYWDVYNELKAKDPGILDPSPLLSLAQRAFPHYFLATVNK</sequence>
<reference evidence="1" key="1">
    <citation type="journal article" date="2014" name="Front. Microbiol.">
        <title>High frequency of phylogenetically diverse reductive dehalogenase-homologous genes in deep subseafloor sedimentary metagenomes.</title>
        <authorList>
            <person name="Kawai M."/>
            <person name="Futagami T."/>
            <person name="Toyoda A."/>
            <person name="Takaki Y."/>
            <person name="Nishi S."/>
            <person name="Hori S."/>
            <person name="Arai W."/>
            <person name="Tsubouchi T."/>
            <person name="Morono Y."/>
            <person name="Uchiyama I."/>
            <person name="Ito T."/>
            <person name="Fujiyama A."/>
            <person name="Inagaki F."/>
            <person name="Takami H."/>
        </authorList>
    </citation>
    <scope>NUCLEOTIDE SEQUENCE</scope>
    <source>
        <strain evidence="1">Expedition CK06-06</strain>
    </source>
</reference>
<comment type="caution">
    <text evidence="1">The sequence shown here is derived from an EMBL/GenBank/DDBJ whole genome shotgun (WGS) entry which is preliminary data.</text>
</comment>
<name>X0U8N1_9ZZZZ</name>
<evidence type="ECO:0008006" key="2">
    <source>
        <dbReference type="Google" id="ProtNLM"/>
    </source>
</evidence>
<evidence type="ECO:0000313" key="1">
    <source>
        <dbReference type="EMBL" id="GAF96722.1"/>
    </source>
</evidence>
<protein>
    <recommendedName>
        <fullName evidence="2">Tyrosine specific protein phosphatases domain-containing protein</fullName>
    </recommendedName>
</protein>